<reference evidence="1 2" key="1">
    <citation type="submission" date="2017-10" db="EMBL/GenBank/DDBJ databases">
        <title>A new Pekin duck reference genome.</title>
        <authorList>
            <person name="Hou Z.-C."/>
            <person name="Zhou Z.-K."/>
            <person name="Zhu F."/>
            <person name="Hou S.-S."/>
        </authorList>
    </citation>
    <scope>NUCLEOTIDE SEQUENCE [LARGE SCALE GENOMIC DNA]</scope>
</reference>
<evidence type="ECO:0000313" key="2">
    <source>
        <dbReference type="Proteomes" id="UP000016666"/>
    </source>
</evidence>
<dbReference type="PANTHER" id="PTHR13902">
    <property type="entry name" value="SERINE/THREONINE-PROTEIN KINASE WNK WITH NO LYSINE -RELATED"/>
    <property type="match status" value="1"/>
</dbReference>
<dbReference type="InterPro" id="IPR050588">
    <property type="entry name" value="WNK_Ser-Thr_kinase"/>
</dbReference>
<reference evidence="1" key="3">
    <citation type="submission" date="2025-09" db="UniProtKB">
        <authorList>
            <consortium name="Ensembl"/>
        </authorList>
    </citation>
    <scope>IDENTIFICATION</scope>
</reference>
<keyword evidence="2" id="KW-1185">Reference proteome</keyword>
<name>A0A493TVA0_ANAPP</name>
<organism evidence="1 2">
    <name type="scientific">Anas platyrhynchos platyrhynchos</name>
    <name type="common">Northern mallard</name>
    <dbReference type="NCBI Taxonomy" id="8840"/>
    <lineage>
        <taxon>Eukaryota</taxon>
        <taxon>Metazoa</taxon>
        <taxon>Chordata</taxon>
        <taxon>Craniata</taxon>
        <taxon>Vertebrata</taxon>
        <taxon>Euteleostomi</taxon>
        <taxon>Archelosauria</taxon>
        <taxon>Archosauria</taxon>
        <taxon>Dinosauria</taxon>
        <taxon>Saurischia</taxon>
        <taxon>Theropoda</taxon>
        <taxon>Coelurosauria</taxon>
        <taxon>Aves</taxon>
        <taxon>Neognathae</taxon>
        <taxon>Galloanserae</taxon>
        <taxon>Anseriformes</taxon>
        <taxon>Anatidae</taxon>
        <taxon>Anatinae</taxon>
        <taxon>Anas</taxon>
    </lineage>
</organism>
<dbReference type="Proteomes" id="UP000016666">
    <property type="component" value="Chromosome 2"/>
</dbReference>
<dbReference type="AlphaFoldDB" id="A0A493TVA0"/>
<evidence type="ECO:0000313" key="1">
    <source>
        <dbReference type="Ensembl" id="ENSAPLP00000029480.1"/>
    </source>
</evidence>
<dbReference type="GeneTree" id="ENSGT00940000160430"/>
<dbReference type="STRING" id="8840.ENSAPLP00000029480"/>
<protein>
    <recommendedName>
        <fullName evidence="3">Serine-threonine/tyrosine-protein kinase catalytic domain-containing protein</fullName>
    </recommendedName>
</protein>
<sequence>GWMEDRVMFLLRDRASMCGSQDTGDEQSPLFQVNQGNMPGIQSTFLAMDTEEGVEVVWNELLFTDKKAFKAHEEKIKTMFEQLVLVDHPNIVKLHKYWLDVKDSKARVRRTRRGGVWGCQAGGMPVGSHPLDSPSFSGTPWPEACSQPYAEPPSGCVLVLPMGCT</sequence>
<proteinExistence type="predicted"/>
<accession>A0A493TVA0</accession>
<reference evidence="1" key="2">
    <citation type="submission" date="2025-08" db="UniProtKB">
        <authorList>
            <consortium name="Ensembl"/>
        </authorList>
    </citation>
    <scope>IDENTIFICATION</scope>
</reference>
<dbReference type="FunFam" id="3.30.200.20:FF:001061">
    <property type="entry name" value="Nuclear receptor-binding protein 2"/>
    <property type="match status" value="1"/>
</dbReference>
<dbReference type="Ensembl" id="ENSAPLT00000035464.1">
    <property type="protein sequence ID" value="ENSAPLP00000029480.1"/>
    <property type="gene ID" value="ENSAPLG00000027477.1"/>
</dbReference>
<dbReference type="Gene3D" id="3.30.200.20">
    <property type="entry name" value="Phosphorylase Kinase, domain 1"/>
    <property type="match status" value="1"/>
</dbReference>
<evidence type="ECO:0008006" key="3">
    <source>
        <dbReference type="Google" id="ProtNLM"/>
    </source>
</evidence>